<evidence type="ECO:0000313" key="2">
    <source>
        <dbReference type="Proteomes" id="UP000309488"/>
    </source>
</evidence>
<dbReference type="RefSeq" id="WP_136837976.1">
    <property type="nucleotide sequence ID" value="NZ_SWBR01000001.1"/>
</dbReference>
<dbReference type="OrthoDB" id="9796999at2"/>
<name>A0A4U1CTF9_9SPHI</name>
<evidence type="ECO:0000313" key="1">
    <source>
        <dbReference type="EMBL" id="TKC12063.1"/>
    </source>
</evidence>
<dbReference type="EMBL" id="SWBR01000001">
    <property type="protein sequence ID" value="TKC12063.1"/>
    <property type="molecule type" value="Genomic_DNA"/>
</dbReference>
<dbReference type="Proteomes" id="UP000309488">
    <property type="component" value="Unassembled WGS sequence"/>
</dbReference>
<proteinExistence type="predicted"/>
<dbReference type="AlphaFoldDB" id="A0A4U1CTF9"/>
<keyword evidence="2" id="KW-1185">Reference proteome</keyword>
<organism evidence="1 2">
    <name type="scientific">Pedobacter polaris</name>
    <dbReference type="NCBI Taxonomy" id="2571273"/>
    <lineage>
        <taxon>Bacteria</taxon>
        <taxon>Pseudomonadati</taxon>
        <taxon>Bacteroidota</taxon>
        <taxon>Sphingobacteriia</taxon>
        <taxon>Sphingobacteriales</taxon>
        <taxon>Sphingobacteriaceae</taxon>
        <taxon>Pedobacter</taxon>
    </lineage>
</organism>
<sequence>METKDGKQAVYAKTRNEWRKWLAKNNQTAQSVWLILYHKKSKIESVNLNEATEEAVCFGWIDSLCKKRDAESYYLTFTPRKAKSKWSQPNRDRAERMINLGLMTEYGQKQIDIAKEKGTWEPQVEA</sequence>
<evidence type="ECO:0008006" key="3">
    <source>
        <dbReference type="Google" id="ProtNLM"/>
    </source>
</evidence>
<accession>A0A4U1CTF9</accession>
<reference evidence="1 2" key="1">
    <citation type="submission" date="2019-04" db="EMBL/GenBank/DDBJ databases">
        <title>Pedobacter sp. RP-3-22 sp. nov., isolated from Arctic soil.</title>
        <authorList>
            <person name="Dahal R.H."/>
            <person name="Kim D.-U."/>
        </authorList>
    </citation>
    <scope>NUCLEOTIDE SEQUENCE [LARGE SCALE GENOMIC DNA]</scope>
    <source>
        <strain evidence="1 2">RP-3-22</strain>
    </source>
</reference>
<protein>
    <recommendedName>
        <fullName evidence="3">Bacteriocin-protection protein</fullName>
    </recommendedName>
</protein>
<gene>
    <name evidence="1" type="ORF">FA048_00135</name>
</gene>
<comment type="caution">
    <text evidence="1">The sequence shown here is derived from an EMBL/GenBank/DDBJ whole genome shotgun (WGS) entry which is preliminary data.</text>
</comment>